<evidence type="ECO:0000313" key="4">
    <source>
        <dbReference type="Proteomes" id="UP000000343"/>
    </source>
</evidence>
<proteinExistence type="predicted"/>
<dbReference type="CDD" id="cd18809">
    <property type="entry name" value="SF1_C_RecD"/>
    <property type="match status" value="1"/>
</dbReference>
<dbReference type="InterPro" id="IPR014059">
    <property type="entry name" value="TraI/TrwC_relax"/>
</dbReference>
<keyword evidence="4" id="KW-1185">Reference proteome</keyword>
<dbReference type="AlphaFoldDB" id="E8X7W9"/>
<evidence type="ECO:0000313" key="3">
    <source>
        <dbReference type="EMBL" id="ADW71553.1"/>
    </source>
</evidence>
<dbReference type="EMBL" id="CP002485">
    <property type="protein sequence ID" value="ADW71553.1"/>
    <property type="molecule type" value="Genomic_DNA"/>
</dbReference>
<dbReference type="Proteomes" id="UP000000343">
    <property type="component" value="Plasmid pACIX905"/>
</dbReference>
<accession>E8X7W9</accession>
<reference evidence="4" key="1">
    <citation type="submission" date="2011-01" db="EMBL/GenBank/DDBJ databases">
        <title>Complete sequence of plasmid5 of Acidobacterium sp. MP5ACTX9.</title>
        <authorList>
            <consortium name="US DOE Joint Genome Institute"/>
            <person name="Lucas S."/>
            <person name="Copeland A."/>
            <person name="Lapidus A."/>
            <person name="Cheng J.-F."/>
            <person name="Goodwin L."/>
            <person name="Pitluck S."/>
            <person name="Teshima H."/>
            <person name="Detter J.C."/>
            <person name="Han C."/>
            <person name="Tapia R."/>
            <person name="Land M."/>
            <person name="Hauser L."/>
            <person name="Kyrpides N."/>
            <person name="Ivanova N."/>
            <person name="Ovchinnikova G."/>
            <person name="Pagani I."/>
            <person name="Rawat S.R."/>
            <person name="Mannisto M."/>
            <person name="Haggblom M.M."/>
            <person name="Woyke T."/>
        </authorList>
    </citation>
    <scope>NUCLEOTIDE SEQUENCE [LARGE SCALE GENOMIC DNA]</scope>
    <source>
        <strain evidence="4">MP5ACTX9</strain>
        <plasmid evidence="4">Plasmid pACIX905</plasmid>
    </source>
</reference>
<dbReference type="RefSeq" id="WP_013573272.1">
    <property type="nucleotide sequence ID" value="NC_015060.1"/>
</dbReference>
<organism evidence="4">
    <name type="scientific">Granulicella tundricola (strain ATCC BAA-1859 / DSM 23138 / MP5ACTX9)</name>
    <dbReference type="NCBI Taxonomy" id="1198114"/>
    <lineage>
        <taxon>Bacteria</taxon>
        <taxon>Pseudomonadati</taxon>
        <taxon>Acidobacteriota</taxon>
        <taxon>Terriglobia</taxon>
        <taxon>Terriglobales</taxon>
        <taxon>Acidobacteriaceae</taxon>
        <taxon>Granulicella</taxon>
    </lineage>
</organism>
<protein>
    <submittedName>
        <fullName evidence="3">Conjugative relaxase domain protein</fullName>
    </submittedName>
</protein>
<dbReference type="SUPFAM" id="SSF52540">
    <property type="entry name" value="P-loop containing nucleoside triphosphate hydrolases"/>
    <property type="match status" value="3"/>
</dbReference>
<dbReference type="NCBIfam" id="NF041492">
    <property type="entry name" value="MobF"/>
    <property type="match status" value="1"/>
</dbReference>
<feature type="compositionally biased region" description="Polar residues" evidence="1">
    <location>
        <begin position="1164"/>
        <end position="1175"/>
    </location>
</feature>
<feature type="domain" description="TrwC relaxase" evidence="2">
    <location>
        <begin position="10"/>
        <end position="299"/>
    </location>
</feature>
<dbReference type="Gene3D" id="3.40.50.300">
    <property type="entry name" value="P-loop containing nucleotide triphosphate hydrolases"/>
    <property type="match status" value="2"/>
</dbReference>
<dbReference type="OrthoDB" id="1634048at2"/>
<name>E8X7W9_GRATM</name>
<dbReference type="KEGG" id="acm:AciX9_4623"/>
<dbReference type="SUPFAM" id="SSF55464">
    <property type="entry name" value="Origin of replication-binding domain, RBD-like"/>
    <property type="match status" value="1"/>
</dbReference>
<dbReference type="Pfam" id="PF13604">
    <property type="entry name" value="AAA_30"/>
    <property type="match status" value="1"/>
</dbReference>
<feature type="region of interest" description="Disordered" evidence="1">
    <location>
        <begin position="1151"/>
        <end position="1206"/>
    </location>
</feature>
<keyword evidence="3" id="KW-0614">Plasmid</keyword>
<dbReference type="InterPro" id="IPR014862">
    <property type="entry name" value="TrwC"/>
</dbReference>
<dbReference type="InterPro" id="IPR027417">
    <property type="entry name" value="P-loop_NTPase"/>
</dbReference>
<dbReference type="HOGENOM" id="CLU_001748_0_2_0"/>
<dbReference type="Pfam" id="PF08751">
    <property type="entry name" value="TrwC"/>
    <property type="match status" value="1"/>
</dbReference>
<evidence type="ECO:0000256" key="1">
    <source>
        <dbReference type="SAM" id="MobiDB-lite"/>
    </source>
</evidence>
<dbReference type="NCBIfam" id="TIGR02686">
    <property type="entry name" value="relax_trwC"/>
    <property type="match status" value="1"/>
</dbReference>
<sequence length="1206" mass="132860">MLTLSSALNAGQAATYHKLDYASSTQSYYQQGEEVRGEWRGELAASLGLSGEVSSLAFNRLAEGQHPETGEQLVRHREAQEYKNLDGSTTKAVEHRAGWDAQFAPSKSVSLTALVGGDERVREAHREAVGVALAELERFTQARIGGNNPAETTGKFVAATFEHDTARPVDGYAAPQLHTHAVIFNVTERADGSTRALQEKAFFESQNYVTAVYQAELFQRLKNLGYEMEAGKSGAPEIKGYSAEYLEASSPRSAQIREHMEKAGFTGPGAAQIAAHATREAKQELTSAQVLAAHRDLAATFGNQHETVINAARSRTRENAVTPEQSNQAREAVTYAKAHAFEREAVADERVILRDALRRGMGDVTAAEVRAEFQTRQRAGEFRSVEAPKYASAGRFTTPETIAQERANINHVLQGKNTVSSITTAAMAEEQANARGFLNDSQRRVVEDILTTRDRVHGLQGLAGTGKTTALETIREGAEKSGYRVEGFAPTSKASGQLRDAGIEANTLQSFLQRKTAMDPDARHLYLLDESSLASSKQMRQFLDKVGPNDHIVVIGDIRQHQGVEAGRPFQQMQDAGMRTSQLDQIVRQKDPELLRAVEHLARNETERGIALLREQGRVTEIPNGPERIQAIARDYASKPESTIIVSPDNKSRQLLNEAVRVELKEKGVLSGNAETFRTLTNRNDMTGAERTWAARYELGNILQYTTGSKAEGIVKDSFAIVRSIDTAANRLTVELENGKIVSYDPKRLRGVNAYRESTREFAAGDRIQFTTNAKTLDIRNRDLATVVSAAPGQMTVRMDGKGERTVTFDPAKLRQFDHGYAVTSHSSQGLTQDRVLANFDTGTARSLVNTRLAYVAVSRASQDARIYTNDADSLGKRLSVDISKTAAIEIPRAEVKSELRKAVEGFRAGKTDVSIDKLKSQGKVHQHAQPSERISAVAKEYAATRDRTVVLSEKQSDRAAITAQVRAELQQAGRLAPNKEVRTVLQEQHFRQEGRAADYKPGDVIQYGKGSPKHGLLPKTEATVEAVDSRRNLIIVRTGQDDLVTYSPSRLKTATNDSKVYRPEQQPISQGERIRITRNDKELNVRAGDFATVTRIDDRGSLKVRLDSGKEIELMPRQARHIEHGYAVESGRRISAERFIVTGDTPEARSLKSIPANARDVSIHTTAPAVQQQKAPEREKTPQQEQGQKPPQREIQRGYGIGLSL</sequence>
<gene>
    <name evidence="3" type="ordered locus">AciX9_4623</name>
</gene>
<geneLocation type="plasmid" evidence="3 4">
    <name>pACIX905</name>
</geneLocation>
<evidence type="ECO:0000259" key="2">
    <source>
        <dbReference type="Pfam" id="PF08751"/>
    </source>
</evidence>